<comment type="caution">
    <text evidence="2">The sequence shown here is derived from an EMBL/GenBank/DDBJ whole genome shotgun (WGS) entry which is preliminary data.</text>
</comment>
<dbReference type="Proteomes" id="UP001431199">
    <property type="component" value="Unassembled WGS sequence"/>
</dbReference>
<dbReference type="InterPro" id="IPR039532">
    <property type="entry name" value="TetR_C_Firmicutes"/>
</dbReference>
<dbReference type="InterPro" id="IPR009057">
    <property type="entry name" value="Homeodomain-like_sf"/>
</dbReference>
<gene>
    <name evidence="2" type="ORF">N5B56_05205</name>
</gene>
<dbReference type="Pfam" id="PF14278">
    <property type="entry name" value="TetR_C_8"/>
    <property type="match status" value="1"/>
</dbReference>
<dbReference type="EMBL" id="JAODBU010000004">
    <property type="protein sequence ID" value="MCT7398485.1"/>
    <property type="molecule type" value="Genomic_DNA"/>
</dbReference>
<evidence type="ECO:0000313" key="3">
    <source>
        <dbReference type="Proteomes" id="UP001431199"/>
    </source>
</evidence>
<dbReference type="PANTHER" id="PTHR43479">
    <property type="entry name" value="ACREF/ENVCD OPERON REPRESSOR-RELATED"/>
    <property type="match status" value="1"/>
</dbReference>
<dbReference type="SUPFAM" id="SSF46689">
    <property type="entry name" value="Homeodomain-like"/>
    <property type="match status" value="1"/>
</dbReference>
<sequence length="179" mass="20766">MKKTLAQMMIKQNINDITIKNLVVLANINRSTFYLHYTDIFDLLQEMENDIISQIQKVLDSYPSLSRAQSYSFVTDLISVFEANRDSLKALMGYHGDAFFIQRMEDVIESKVRKQINLIYCFNKSIAPEYVYSFLRSGCIGMLKTWIFSDCVTPPEEMAVFVYNTVHDIITRLIEDSSK</sequence>
<feature type="domain" description="Transcriptional regulator TetR C-terminal Firmicutes type" evidence="1">
    <location>
        <begin position="71"/>
        <end position="167"/>
    </location>
</feature>
<evidence type="ECO:0000313" key="2">
    <source>
        <dbReference type="EMBL" id="MCT7398485.1"/>
    </source>
</evidence>
<dbReference type="Gene3D" id="1.10.357.10">
    <property type="entry name" value="Tetracycline Repressor, domain 2"/>
    <property type="match status" value="1"/>
</dbReference>
<dbReference type="PANTHER" id="PTHR43479:SF7">
    <property type="entry name" value="TETR-FAMILY TRANSCRIPTIONAL REGULATOR"/>
    <property type="match status" value="1"/>
</dbReference>
<reference evidence="2" key="1">
    <citation type="submission" date="2022-09" db="EMBL/GenBank/DDBJ databases">
        <title>Eubacterium sp. LFL-14 isolated from human feces.</title>
        <authorList>
            <person name="Liu F."/>
        </authorList>
    </citation>
    <scope>NUCLEOTIDE SEQUENCE</scope>
    <source>
        <strain evidence="2">LFL-14</strain>
    </source>
</reference>
<organism evidence="2 3">
    <name type="scientific">Eubacterium album</name>
    <dbReference type="NCBI Taxonomy" id="2978477"/>
    <lineage>
        <taxon>Bacteria</taxon>
        <taxon>Bacillati</taxon>
        <taxon>Bacillota</taxon>
        <taxon>Clostridia</taxon>
        <taxon>Eubacteriales</taxon>
        <taxon>Eubacteriaceae</taxon>
        <taxon>Eubacterium</taxon>
    </lineage>
</organism>
<proteinExistence type="predicted"/>
<dbReference type="InterPro" id="IPR050624">
    <property type="entry name" value="HTH-type_Tx_Regulator"/>
</dbReference>
<name>A0ABT2LYX5_9FIRM</name>
<dbReference type="RefSeq" id="WP_260978503.1">
    <property type="nucleotide sequence ID" value="NZ_JAODBU010000004.1"/>
</dbReference>
<accession>A0ABT2LYX5</accession>
<keyword evidence="3" id="KW-1185">Reference proteome</keyword>
<evidence type="ECO:0000259" key="1">
    <source>
        <dbReference type="Pfam" id="PF14278"/>
    </source>
</evidence>
<protein>
    <submittedName>
        <fullName evidence="2">TetR family transcriptional regulator C-terminal domain-containing protein</fullName>
    </submittedName>
</protein>